<name>A0A0C2ZVN4_9AGAM</name>
<proteinExistence type="predicted"/>
<sequence>MGVVDSGGLVGLPNQDLEESFETLEAMAGEISGSVFVVKQIDFLERREGRKRKRRDMLSAVHELN</sequence>
<accession>A0A0C2ZVN4</accession>
<keyword evidence="2" id="KW-1185">Reference proteome</keyword>
<organism evidence="1 2">
    <name type="scientific">Scleroderma citrinum Foug A</name>
    <dbReference type="NCBI Taxonomy" id="1036808"/>
    <lineage>
        <taxon>Eukaryota</taxon>
        <taxon>Fungi</taxon>
        <taxon>Dikarya</taxon>
        <taxon>Basidiomycota</taxon>
        <taxon>Agaricomycotina</taxon>
        <taxon>Agaricomycetes</taxon>
        <taxon>Agaricomycetidae</taxon>
        <taxon>Boletales</taxon>
        <taxon>Sclerodermatineae</taxon>
        <taxon>Sclerodermataceae</taxon>
        <taxon>Scleroderma</taxon>
    </lineage>
</organism>
<dbReference type="InParanoid" id="A0A0C2ZVN4"/>
<protein>
    <submittedName>
        <fullName evidence="1">Uncharacterized protein</fullName>
    </submittedName>
</protein>
<gene>
    <name evidence="1" type="ORF">SCLCIDRAFT_1220231</name>
</gene>
<dbReference type="Proteomes" id="UP000053989">
    <property type="component" value="Unassembled WGS sequence"/>
</dbReference>
<dbReference type="EMBL" id="KN822114">
    <property type="protein sequence ID" value="KIM56552.1"/>
    <property type="molecule type" value="Genomic_DNA"/>
</dbReference>
<dbReference type="AlphaFoldDB" id="A0A0C2ZVN4"/>
<dbReference type="HOGENOM" id="CLU_2851008_0_0_1"/>
<evidence type="ECO:0000313" key="1">
    <source>
        <dbReference type="EMBL" id="KIM56552.1"/>
    </source>
</evidence>
<reference evidence="2" key="2">
    <citation type="submission" date="2015-01" db="EMBL/GenBank/DDBJ databases">
        <title>Evolutionary Origins and Diversification of the Mycorrhizal Mutualists.</title>
        <authorList>
            <consortium name="DOE Joint Genome Institute"/>
            <consortium name="Mycorrhizal Genomics Consortium"/>
            <person name="Kohler A."/>
            <person name="Kuo A."/>
            <person name="Nagy L.G."/>
            <person name="Floudas D."/>
            <person name="Copeland A."/>
            <person name="Barry K.W."/>
            <person name="Cichocki N."/>
            <person name="Veneault-Fourrey C."/>
            <person name="LaButti K."/>
            <person name="Lindquist E.A."/>
            <person name="Lipzen A."/>
            <person name="Lundell T."/>
            <person name="Morin E."/>
            <person name="Murat C."/>
            <person name="Riley R."/>
            <person name="Ohm R."/>
            <person name="Sun H."/>
            <person name="Tunlid A."/>
            <person name="Henrissat B."/>
            <person name="Grigoriev I.V."/>
            <person name="Hibbett D.S."/>
            <person name="Martin F."/>
        </authorList>
    </citation>
    <scope>NUCLEOTIDE SEQUENCE [LARGE SCALE GENOMIC DNA]</scope>
    <source>
        <strain evidence="2">Foug A</strain>
    </source>
</reference>
<reference evidence="1 2" key="1">
    <citation type="submission" date="2014-04" db="EMBL/GenBank/DDBJ databases">
        <authorList>
            <consortium name="DOE Joint Genome Institute"/>
            <person name="Kuo A."/>
            <person name="Kohler A."/>
            <person name="Nagy L.G."/>
            <person name="Floudas D."/>
            <person name="Copeland A."/>
            <person name="Barry K.W."/>
            <person name="Cichocki N."/>
            <person name="Veneault-Fourrey C."/>
            <person name="LaButti K."/>
            <person name="Lindquist E.A."/>
            <person name="Lipzen A."/>
            <person name="Lundell T."/>
            <person name="Morin E."/>
            <person name="Murat C."/>
            <person name="Sun H."/>
            <person name="Tunlid A."/>
            <person name="Henrissat B."/>
            <person name="Grigoriev I.V."/>
            <person name="Hibbett D.S."/>
            <person name="Martin F."/>
            <person name="Nordberg H.P."/>
            <person name="Cantor M.N."/>
            <person name="Hua S.X."/>
        </authorList>
    </citation>
    <scope>NUCLEOTIDE SEQUENCE [LARGE SCALE GENOMIC DNA]</scope>
    <source>
        <strain evidence="1 2">Foug A</strain>
    </source>
</reference>
<dbReference type="STRING" id="1036808.A0A0C2ZVN4"/>
<dbReference type="OrthoDB" id="248233at2759"/>
<evidence type="ECO:0000313" key="2">
    <source>
        <dbReference type="Proteomes" id="UP000053989"/>
    </source>
</evidence>